<keyword evidence="4" id="KW-0131">Cell cycle</keyword>
<evidence type="ECO:0000256" key="1">
    <source>
        <dbReference type="ARBA" id="ARBA00004245"/>
    </source>
</evidence>
<organism evidence="8 9">
    <name type="scientific">Jimgerdemannia flammicorona</name>
    <dbReference type="NCBI Taxonomy" id="994334"/>
    <lineage>
        <taxon>Eukaryota</taxon>
        <taxon>Fungi</taxon>
        <taxon>Fungi incertae sedis</taxon>
        <taxon>Mucoromycota</taxon>
        <taxon>Mucoromycotina</taxon>
        <taxon>Endogonomycetes</taxon>
        <taxon>Endogonales</taxon>
        <taxon>Endogonaceae</taxon>
        <taxon>Jimgerdemannia</taxon>
    </lineage>
</organism>
<keyword evidence="2" id="KW-0963">Cytoplasm</keyword>
<accession>A0A433DFP3</accession>
<feature type="compositionally biased region" description="Basic and acidic residues" evidence="6">
    <location>
        <begin position="21"/>
        <end position="34"/>
    </location>
</feature>
<evidence type="ECO:0000313" key="9">
    <source>
        <dbReference type="Proteomes" id="UP000268093"/>
    </source>
</evidence>
<sequence length="348" mass="39598">MTPNKGLERDTKKQSSIAPNEQKERRERKDHMNSHKEILSGLGVEVALRCACFLLRLHVTSQMAAQMTSVKTRRAELRRETIENILSTPHSSEEDVATSLAEIRRIVAIEGLPVPNTSEFSPVRPAPIRPRDLQHRLVHYDRQRLRSQVWKVFLGVYHVSATEYTCLVKKGPSDVYDKVRNDTFRTLATDQGFSMEVQEGMLIRVLNAFAWKAKATSPPPTGHDPLEFTYVQGMNVLAAPFLYAMPEVEAFFAFSTLIQYCCPMYVQPCLQGAHCGLKSGSTFWHIILQFSSFACPVRPANSRAFLQLLDMCLQVVDPELFGYLRGKSLTAELYAFPCKLRCNFFHRH</sequence>
<comment type="similarity">
    <text evidence="5">Belongs to the BUB2 family.</text>
</comment>
<dbReference type="SUPFAM" id="SSF47923">
    <property type="entry name" value="Ypt/Rab-GAP domain of gyp1p"/>
    <property type="match status" value="1"/>
</dbReference>
<dbReference type="PANTHER" id="PTHR22957">
    <property type="entry name" value="TBC1 DOMAIN FAMILY MEMBER GTPASE-ACTIVATING PROTEIN"/>
    <property type="match status" value="1"/>
</dbReference>
<evidence type="ECO:0000256" key="2">
    <source>
        <dbReference type="ARBA" id="ARBA00022490"/>
    </source>
</evidence>
<proteinExistence type="inferred from homology"/>
<evidence type="ECO:0000256" key="3">
    <source>
        <dbReference type="ARBA" id="ARBA00023212"/>
    </source>
</evidence>
<dbReference type="InterPro" id="IPR000195">
    <property type="entry name" value="Rab-GAP-TBC_dom"/>
</dbReference>
<evidence type="ECO:0000313" key="8">
    <source>
        <dbReference type="EMBL" id="RUP49658.1"/>
    </source>
</evidence>
<protein>
    <submittedName>
        <fullName evidence="8">Rab-GTPase-TBC domain-containing protein</fullName>
    </submittedName>
</protein>
<name>A0A433DFP3_9FUNG</name>
<feature type="region of interest" description="Disordered" evidence="6">
    <location>
        <begin position="1"/>
        <end position="34"/>
    </location>
</feature>
<dbReference type="PROSITE" id="PS50086">
    <property type="entry name" value="TBC_RABGAP"/>
    <property type="match status" value="1"/>
</dbReference>
<keyword evidence="3" id="KW-0206">Cytoskeleton</keyword>
<dbReference type="InterPro" id="IPR035969">
    <property type="entry name" value="Rab-GAP_TBC_sf"/>
</dbReference>
<dbReference type="FunFam" id="1.10.8.270:FF:000035">
    <property type="entry name" value="Cell cycle arrest protein BUB2"/>
    <property type="match status" value="1"/>
</dbReference>
<dbReference type="Gene3D" id="1.10.8.270">
    <property type="entry name" value="putative rabgap domain of human tbc1 domain family member 14 like domains"/>
    <property type="match status" value="1"/>
</dbReference>
<dbReference type="OrthoDB" id="10263206at2759"/>
<comment type="subcellular location">
    <subcellularLocation>
        <location evidence="1">Cytoplasm</location>
        <location evidence="1">Cytoskeleton</location>
    </subcellularLocation>
</comment>
<dbReference type="Proteomes" id="UP000268093">
    <property type="component" value="Unassembled WGS sequence"/>
</dbReference>
<dbReference type="AlphaFoldDB" id="A0A433DFP3"/>
<reference evidence="8 9" key="1">
    <citation type="journal article" date="2018" name="New Phytol.">
        <title>Phylogenomics of Endogonaceae and evolution of mycorrhizas within Mucoromycota.</title>
        <authorList>
            <person name="Chang Y."/>
            <person name="Desiro A."/>
            <person name="Na H."/>
            <person name="Sandor L."/>
            <person name="Lipzen A."/>
            <person name="Clum A."/>
            <person name="Barry K."/>
            <person name="Grigoriev I.V."/>
            <person name="Martin F.M."/>
            <person name="Stajich J.E."/>
            <person name="Smith M.E."/>
            <person name="Bonito G."/>
            <person name="Spatafora J.W."/>
        </authorList>
    </citation>
    <scope>NUCLEOTIDE SEQUENCE [LARGE SCALE GENOMIC DNA]</scope>
    <source>
        <strain evidence="8 9">GMNB39</strain>
    </source>
</reference>
<dbReference type="EMBL" id="RBNI01002088">
    <property type="protein sequence ID" value="RUP49658.1"/>
    <property type="molecule type" value="Genomic_DNA"/>
</dbReference>
<evidence type="ECO:0000256" key="5">
    <source>
        <dbReference type="ARBA" id="ARBA00061049"/>
    </source>
</evidence>
<dbReference type="GO" id="GO:0005096">
    <property type="term" value="F:GTPase activator activity"/>
    <property type="evidence" value="ECO:0007669"/>
    <property type="project" value="TreeGrafter"/>
</dbReference>
<gene>
    <name evidence="8" type="ORF">BC936DRAFT_141923</name>
</gene>
<comment type="caution">
    <text evidence="8">The sequence shown here is derived from an EMBL/GenBank/DDBJ whole genome shotgun (WGS) entry which is preliminary data.</text>
</comment>
<dbReference type="GO" id="GO:0005856">
    <property type="term" value="C:cytoskeleton"/>
    <property type="evidence" value="ECO:0007669"/>
    <property type="project" value="UniProtKB-SubCell"/>
</dbReference>
<dbReference type="PANTHER" id="PTHR22957:SF263">
    <property type="entry name" value="MITOTIC CHECK POINT PROTEIN BUB2"/>
    <property type="match status" value="1"/>
</dbReference>
<evidence type="ECO:0000256" key="6">
    <source>
        <dbReference type="SAM" id="MobiDB-lite"/>
    </source>
</evidence>
<feature type="domain" description="Rab-GAP TBC" evidence="7">
    <location>
        <begin position="140"/>
        <end position="348"/>
    </location>
</feature>
<evidence type="ECO:0000256" key="4">
    <source>
        <dbReference type="ARBA" id="ARBA00023306"/>
    </source>
</evidence>
<dbReference type="Pfam" id="PF00566">
    <property type="entry name" value="RabGAP-TBC"/>
    <property type="match status" value="1"/>
</dbReference>
<evidence type="ECO:0000259" key="7">
    <source>
        <dbReference type="PROSITE" id="PS50086"/>
    </source>
</evidence>
<keyword evidence="9" id="KW-1185">Reference proteome</keyword>
<feature type="compositionally biased region" description="Basic and acidic residues" evidence="6">
    <location>
        <begin position="1"/>
        <end position="13"/>
    </location>
</feature>